<feature type="domain" description="EF-hand" evidence="4">
    <location>
        <begin position="445"/>
        <end position="480"/>
    </location>
</feature>
<dbReference type="SMART" id="SM00027">
    <property type="entry name" value="EH"/>
    <property type="match status" value="3"/>
</dbReference>
<name>C1MUZ7_MICPC</name>
<feature type="domain" description="EF-hand" evidence="4">
    <location>
        <begin position="282"/>
        <end position="317"/>
    </location>
</feature>
<dbReference type="STRING" id="564608.C1MUZ7"/>
<dbReference type="InterPro" id="IPR011992">
    <property type="entry name" value="EF-hand-dom_pair"/>
</dbReference>
<dbReference type="OrthoDB" id="524326at2759"/>
<organism evidence="6">
    <name type="scientific">Micromonas pusilla (strain CCMP1545)</name>
    <name type="common">Picoplanktonic green alga</name>
    <dbReference type="NCBI Taxonomy" id="564608"/>
    <lineage>
        <taxon>Eukaryota</taxon>
        <taxon>Viridiplantae</taxon>
        <taxon>Chlorophyta</taxon>
        <taxon>Mamiellophyceae</taxon>
        <taxon>Mamiellales</taxon>
        <taxon>Mamiellaceae</taxon>
        <taxon>Micromonas</taxon>
    </lineage>
</organism>
<dbReference type="SMART" id="SM00054">
    <property type="entry name" value="EFh"/>
    <property type="match status" value="3"/>
</dbReference>
<dbReference type="GO" id="GO:0005886">
    <property type="term" value="C:plasma membrane"/>
    <property type="evidence" value="ECO:0007669"/>
    <property type="project" value="TreeGrafter"/>
</dbReference>
<dbReference type="GO" id="GO:0005737">
    <property type="term" value="C:cytoplasm"/>
    <property type="evidence" value="ECO:0007669"/>
    <property type="project" value="TreeGrafter"/>
</dbReference>
<dbReference type="InterPro" id="IPR002048">
    <property type="entry name" value="EF_hand_dom"/>
</dbReference>
<dbReference type="PROSITE" id="PS50222">
    <property type="entry name" value="EF_HAND_2"/>
    <property type="match status" value="3"/>
</dbReference>
<dbReference type="AlphaFoldDB" id="C1MUZ7"/>
<dbReference type="PANTHER" id="PTHR11216">
    <property type="entry name" value="EH DOMAIN"/>
    <property type="match status" value="1"/>
</dbReference>
<dbReference type="GO" id="GO:0005509">
    <property type="term" value="F:calcium ion binding"/>
    <property type="evidence" value="ECO:0007669"/>
    <property type="project" value="InterPro"/>
</dbReference>
<feature type="region of interest" description="Disordered" evidence="2">
    <location>
        <begin position="319"/>
        <end position="402"/>
    </location>
</feature>
<dbReference type="SUPFAM" id="SSF47473">
    <property type="entry name" value="EF-hand"/>
    <property type="match status" value="2"/>
</dbReference>
<feature type="domain" description="EH" evidence="3">
    <location>
        <begin position="248"/>
        <end position="327"/>
    </location>
</feature>
<evidence type="ECO:0000256" key="1">
    <source>
        <dbReference type="ARBA" id="ARBA00022837"/>
    </source>
</evidence>
<dbReference type="RefSeq" id="XP_003059588.1">
    <property type="nucleotide sequence ID" value="XM_003059542.1"/>
</dbReference>
<feature type="region of interest" description="Disordered" evidence="2">
    <location>
        <begin position="1"/>
        <end position="85"/>
    </location>
</feature>
<feature type="region of interest" description="Disordered" evidence="2">
    <location>
        <begin position="212"/>
        <end position="247"/>
    </location>
</feature>
<dbReference type="GO" id="GO:0006897">
    <property type="term" value="P:endocytosis"/>
    <property type="evidence" value="ECO:0007669"/>
    <property type="project" value="TreeGrafter"/>
</dbReference>
<sequence>MKATRPASASASASARKPSTSSPSMSAGPRRPSTAGPRRAARRSAPPAPLSFSLPEMPPRPAGGLSEASSRATSPRATRRATDASTHAEIVAALEALEPATFARPPLAATELERLREEFDALRDGGSDRLRGDQVVAVLLAAGLEKATLKKIWALADWDEDGQMTLDEFVVAMYLVDGARRGTEPPASLADLPAGTFPFPFPFPAASASASATATRARRRARDDPDPRVDSPAAHDPSNPWPRITRGDLNRHRSVFDELNDDDDDDYLSGEAVVDLLLSAGLSNDVCKKIWDLADADGDGDMTWKEFVVAMYLTERASVGQDPPNALSDLPAGTFDAEEEEEREESVTRPSFTSSRSSGTAKLPRASRVNADAEAVPVPLESPVRPPPEPTPTLAPEDPRWPRLTEKDLAKHRTTFEEMKASDGAREMEMVDGGAMAELLATAGLEQATLETIWDLADADADGHMTWNEFVVAMYLTERATAGQPPPASMDEIPPDAFDPELRVAVAPPPVEPVESVAPPSPPPKDPSPAPSVMSPSEREFVTRYDPKAVDVADVDVDDDDDDDARRSTPPRLGAVTVVTRKKNGVVNVVGPVVGPAAVAREKVASSPKSPTIPTTRGWPYRVRPPVGDAILSLEIGIHASSARPGKTTATLVFREGEVAREVAATFCDTHRLPKGTERDVTALLLEALRRHVDASRYEETIEGYWRPPGHKLTRRSSVTKKPPKSPYDP</sequence>
<dbReference type="PROSITE" id="PS00018">
    <property type="entry name" value="EF_HAND_1"/>
    <property type="match status" value="2"/>
</dbReference>
<keyword evidence="1" id="KW-0106">Calcium</keyword>
<feature type="compositionally biased region" description="Polar residues" evidence="2">
    <location>
        <begin position="348"/>
        <end position="360"/>
    </location>
</feature>
<dbReference type="InterPro" id="IPR018247">
    <property type="entry name" value="EF_Hand_1_Ca_BS"/>
</dbReference>
<reference evidence="5 6" key="1">
    <citation type="journal article" date="2009" name="Science">
        <title>Green evolution and dynamic adaptations revealed by genomes of the marine picoeukaryotes Micromonas.</title>
        <authorList>
            <person name="Worden A.Z."/>
            <person name="Lee J.H."/>
            <person name="Mock T."/>
            <person name="Rouze P."/>
            <person name="Simmons M.P."/>
            <person name="Aerts A.L."/>
            <person name="Allen A.E."/>
            <person name="Cuvelier M.L."/>
            <person name="Derelle E."/>
            <person name="Everett M.V."/>
            <person name="Foulon E."/>
            <person name="Grimwood J."/>
            <person name="Gundlach H."/>
            <person name="Henrissat B."/>
            <person name="Napoli C."/>
            <person name="McDonald S.M."/>
            <person name="Parker M.S."/>
            <person name="Rombauts S."/>
            <person name="Salamov A."/>
            <person name="Von Dassow P."/>
            <person name="Badger J.H."/>
            <person name="Coutinho P.M."/>
            <person name="Demir E."/>
            <person name="Dubchak I."/>
            <person name="Gentemann C."/>
            <person name="Eikrem W."/>
            <person name="Gready J.E."/>
            <person name="John U."/>
            <person name="Lanier W."/>
            <person name="Lindquist E.A."/>
            <person name="Lucas S."/>
            <person name="Mayer K.F."/>
            <person name="Moreau H."/>
            <person name="Not F."/>
            <person name="Otillar R."/>
            <person name="Panaud O."/>
            <person name="Pangilinan J."/>
            <person name="Paulsen I."/>
            <person name="Piegu B."/>
            <person name="Poliakov A."/>
            <person name="Robbens S."/>
            <person name="Schmutz J."/>
            <person name="Toulza E."/>
            <person name="Wyss T."/>
            <person name="Zelensky A."/>
            <person name="Zhou K."/>
            <person name="Armbrust E.V."/>
            <person name="Bhattacharya D."/>
            <person name="Goodenough U.W."/>
            <person name="Van de Peer Y."/>
            <person name="Grigoriev I.V."/>
        </authorList>
    </citation>
    <scope>NUCLEOTIDE SEQUENCE [LARGE SCALE GENOMIC DNA]</scope>
    <source>
        <strain evidence="5 6">CCMP1545</strain>
    </source>
</reference>
<feature type="compositionally biased region" description="Pro residues" evidence="2">
    <location>
        <begin position="384"/>
        <end position="393"/>
    </location>
</feature>
<feature type="domain" description="EH" evidence="3">
    <location>
        <begin position="111"/>
        <end position="191"/>
    </location>
</feature>
<dbReference type="Pfam" id="PF12763">
    <property type="entry name" value="EH"/>
    <property type="match status" value="3"/>
</dbReference>
<dbReference type="GO" id="GO:0016197">
    <property type="term" value="P:endosomal transport"/>
    <property type="evidence" value="ECO:0007669"/>
    <property type="project" value="TreeGrafter"/>
</dbReference>
<feature type="domain" description="EH" evidence="3">
    <location>
        <begin position="412"/>
        <end position="494"/>
    </location>
</feature>
<evidence type="ECO:0000313" key="5">
    <source>
        <dbReference type="EMBL" id="EEH56720.1"/>
    </source>
</evidence>
<dbReference type="PANTHER" id="PTHR11216:SF161">
    <property type="entry name" value="CALCIUM-BINDING EF HAND FAMILY PROTEIN"/>
    <property type="match status" value="1"/>
</dbReference>
<feature type="compositionally biased region" description="Basic residues" evidence="2">
    <location>
        <begin position="709"/>
        <end position="724"/>
    </location>
</feature>
<evidence type="ECO:0000256" key="2">
    <source>
        <dbReference type="SAM" id="MobiDB-lite"/>
    </source>
</evidence>
<dbReference type="GeneID" id="9685028"/>
<accession>C1MUZ7</accession>
<feature type="domain" description="EF-hand" evidence="4">
    <location>
        <begin position="144"/>
        <end position="179"/>
    </location>
</feature>
<dbReference type="eggNOG" id="KOG0998">
    <property type="taxonomic scope" value="Eukaryota"/>
</dbReference>
<evidence type="ECO:0000259" key="4">
    <source>
        <dbReference type="PROSITE" id="PS50222"/>
    </source>
</evidence>
<dbReference type="PROSITE" id="PS50031">
    <property type="entry name" value="EH"/>
    <property type="match status" value="3"/>
</dbReference>
<dbReference type="EMBL" id="GG663740">
    <property type="protein sequence ID" value="EEH56720.1"/>
    <property type="molecule type" value="Genomic_DNA"/>
</dbReference>
<keyword evidence="6" id="KW-1185">Reference proteome</keyword>
<gene>
    <name evidence="5" type="ORF">MICPUCDRAFT_47578</name>
</gene>
<feature type="compositionally biased region" description="Low complexity" evidence="2">
    <location>
        <begin position="1"/>
        <end position="38"/>
    </location>
</feature>
<feature type="region of interest" description="Disordered" evidence="2">
    <location>
        <begin position="706"/>
        <end position="730"/>
    </location>
</feature>
<protein>
    <submittedName>
        <fullName evidence="5">Predicted protein</fullName>
    </submittedName>
</protein>
<feature type="compositionally biased region" description="Pro residues" evidence="2">
    <location>
        <begin position="519"/>
        <end position="530"/>
    </location>
</feature>
<dbReference type="KEGG" id="mpp:MICPUCDRAFT_47578"/>
<dbReference type="Proteomes" id="UP000001876">
    <property type="component" value="Unassembled WGS sequence"/>
</dbReference>
<dbReference type="CDD" id="cd00052">
    <property type="entry name" value="EH"/>
    <property type="match status" value="1"/>
</dbReference>
<proteinExistence type="predicted"/>
<evidence type="ECO:0000259" key="3">
    <source>
        <dbReference type="PROSITE" id="PS50031"/>
    </source>
</evidence>
<dbReference type="Gene3D" id="1.10.238.10">
    <property type="entry name" value="EF-hand"/>
    <property type="match status" value="3"/>
</dbReference>
<feature type="region of interest" description="Disordered" evidence="2">
    <location>
        <begin position="511"/>
        <end position="542"/>
    </location>
</feature>
<dbReference type="InterPro" id="IPR000261">
    <property type="entry name" value="EH_dom"/>
</dbReference>
<evidence type="ECO:0000313" key="6">
    <source>
        <dbReference type="Proteomes" id="UP000001876"/>
    </source>
</evidence>